<dbReference type="InterPro" id="IPR009045">
    <property type="entry name" value="Zn_M74/Hedgehog-like"/>
</dbReference>
<dbReference type="Proteomes" id="UP001597090">
    <property type="component" value="Unassembled WGS sequence"/>
</dbReference>
<dbReference type="EMBL" id="JBHTIH010000003">
    <property type="protein sequence ID" value="MFD0738890.1"/>
    <property type="molecule type" value="Genomic_DNA"/>
</dbReference>
<organism evidence="3 4">
    <name type="scientific">Lysobacter koreensis</name>
    <dbReference type="NCBI Taxonomy" id="266122"/>
    <lineage>
        <taxon>Bacteria</taxon>
        <taxon>Pseudomonadati</taxon>
        <taxon>Pseudomonadota</taxon>
        <taxon>Gammaproteobacteria</taxon>
        <taxon>Lysobacterales</taxon>
        <taxon>Lysobacteraceae</taxon>
        <taxon>Lysobacter</taxon>
    </lineage>
</organism>
<accession>A0ABW2YKS8</accession>
<proteinExistence type="predicted"/>
<name>A0ABW2YKS8_9GAMM</name>
<dbReference type="InterPro" id="IPR002477">
    <property type="entry name" value="Peptidoglycan-bd-like"/>
</dbReference>
<evidence type="ECO:0000313" key="4">
    <source>
        <dbReference type="Proteomes" id="UP001597090"/>
    </source>
</evidence>
<dbReference type="Gene3D" id="3.30.1380.10">
    <property type="match status" value="1"/>
</dbReference>
<feature type="domain" description="Peptidoglycan binding-like" evidence="1">
    <location>
        <begin position="8"/>
        <end position="52"/>
    </location>
</feature>
<dbReference type="SUPFAM" id="SSF47090">
    <property type="entry name" value="PGBD-like"/>
    <property type="match status" value="1"/>
</dbReference>
<protein>
    <submittedName>
        <fullName evidence="3">M15 family metallopeptidase</fullName>
    </submittedName>
</protein>
<evidence type="ECO:0000313" key="3">
    <source>
        <dbReference type="EMBL" id="MFD0738890.1"/>
    </source>
</evidence>
<keyword evidence="4" id="KW-1185">Reference proteome</keyword>
<comment type="caution">
    <text evidence="3">The sequence shown here is derived from an EMBL/GenBank/DDBJ whole genome shotgun (WGS) entry which is preliminary data.</text>
</comment>
<evidence type="ECO:0000259" key="1">
    <source>
        <dbReference type="Pfam" id="PF01471"/>
    </source>
</evidence>
<dbReference type="CDD" id="cd14845">
    <property type="entry name" value="L-Ala-D-Glu_peptidase_like"/>
    <property type="match status" value="1"/>
</dbReference>
<dbReference type="InterPro" id="IPR039561">
    <property type="entry name" value="Peptidase_M15C"/>
</dbReference>
<dbReference type="Pfam" id="PF13539">
    <property type="entry name" value="Peptidase_M15_4"/>
    <property type="match status" value="1"/>
</dbReference>
<sequence>MSHELLNADVLFLQRLLRAEGLYAGALDGLWGPRTERAARQFEARALQLRATLGEFDTRSEHAILGLALRAQEHARRFLRRVLDGGIQARIISGTRSYAQQNALFRQGRYGNPGPVVTRARGGHSAHNFGIAWDIGIFTLRGGYSRRARDYVAAARLGRAPGIEWGGDWTTFPDPPHYQLTTGLDLAAVRARFELGQRYA</sequence>
<evidence type="ECO:0000259" key="2">
    <source>
        <dbReference type="Pfam" id="PF13539"/>
    </source>
</evidence>
<reference evidence="4" key="1">
    <citation type="journal article" date="2019" name="Int. J. Syst. Evol. Microbiol.">
        <title>The Global Catalogue of Microorganisms (GCM) 10K type strain sequencing project: providing services to taxonomists for standard genome sequencing and annotation.</title>
        <authorList>
            <consortium name="The Broad Institute Genomics Platform"/>
            <consortium name="The Broad Institute Genome Sequencing Center for Infectious Disease"/>
            <person name="Wu L."/>
            <person name="Ma J."/>
        </authorList>
    </citation>
    <scope>NUCLEOTIDE SEQUENCE [LARGE SCALE GENOMIC DNA]</scope>
    <source>
        <strain evidence="4">CCUG 55491</strain>
    </source>
</reference>
<gene>
    <name evidence="3" type="ORF">ACFQZQ_06305</name>
</gene>
<dbReference type="SUPFAM" id="SSF55166">
    <property type="entry name" value="Hedgehog/DD-peptidase"/>
    <property type="match status" value="1"/>
</dbReference>
<dbReference type="InterPro" id="IPR036365">
    <property type="entry name" value="PGBD-like_sf"/>
</dbReference>
<feature type="domain" description="Peptidase M15C" evidence="2">
    <location>
        <begin position="121"/>
        <end position="180"/>
    </location>
</feature>
<dbReference type="Pfam" id="PF01471">
    <property type="entry name" value="PG_binding_1"/>
    <property type="match status" value="1"/>
</dbReference>
<dbReference type="RefSeq" id="WP_386811916.1">
    <property type="nucleotide sequence ID" value="NZ_JBHTIH010000003.1"/>
</dbReference>